<dbReference type="PROSITE" id="PS50060">
    <property type="entry name" value="MAM_2"/>
    <property type="match status" value="3"/>
</dbReference>
<keyword evidence="4" id="KW-0812">Transmembrane</keyword>
<dbReference type="OMA" id="AMYLEET"/>
<comment type="caution">
    <text evidence="2">Lacks conserved residue(s) required for the propagation of feature annotation.</text>
</comment>
<accession>A0A913ZN23</accession>
<dbReference type="SUPFAM" id="SSF82671">
    <property type="entry name" value="SEA domain"/>
    <property type="match status" value="1"/>
</dbReference>
<dbReference type="PANTHER" id="PTHR23282:SF101">
    <property type="entry name" value="MAM DOMAIN-CONTAINING PROTEIN"/>
    <property type="match status" value="1"/>
</dbReference>
<dbReference type="Gene3D" id="2.60.120.200">
    <property type="match status" value="3"/>
</dbReference>
<dbReference type="PROSITE" id="PS50024">
    <property type="entry name" value="SEA"/>
    <property type="match status" value="1"/>
</dbReference>
<protein>
    <submittedName>
        <fullName evidence="8">Uncharacterized protein</fullName>
    </submittedName>
</protein>
<dbReference type="AlphaFoldDB" id="A0A913ZN23"/>
<keyword evidence="2" id="KW-0245">EGF-like domain</keyword>
<feature type="domain" description="MAM" evidence="7">
    <location>
        <begin position="29"/>
        <end position="198"/>
    </location>
</feature>
<dbReference type="SUPFAM" id="SSF57196">
    <property type="entry name" value="EGF/Laminin"/>
    <property type="match status" value="1"/>
</dbReference>
<evidence type="ECO:0000256" key="4">
    <source>
        <dbReference type="SAM" id="Phobius"/>
    </source>
</evidence>
<proteinExistence type="predicted"/>
<feature type="compositionally biased region" description="Polar residues" evidence="3">
    <location>
        <begin position="560"/>
        <end position="618"/>
    </location>
</feature>
<evidence type="ECO:0000313" key="9">
    <source>
        <dbReference type="Proteomes" id="UP000887568"/>
    </source>
</evidence>
<dbReference type="InterPro" id="IPR013320">
    <property type="entry name" value="ConA-like_dom_sf"/>
</dbReference>
<keyword evidence="1 2" id="KW-1015">Disulfide bond</keyword>
<dbReference type="InterPro" id="IPR051560">
    <property type="entry name" value="MAM_domain-containing"/>
</dbReference>
<dbReference type="PROSITE" id="PS50026">
    <property type="entry name" value="EGF_3"/>
    <property type="match status" value="1"/>
</dbReference>
<dbReference type="RefSeq" id="XP_038052764.1">
    <property type="nucleotide sequence ID" value="XM_038196836.1"/>
</dbReference>
<feature type="domain" description="MAM" evidence="7">
    <location>
        <begin position="385"/>
        <end position="541"/>
    </location>
</feature>
<dbReference type="EnsemblMetazoa" id="XM_038196836.1">
    <property type="protein sequence ID" value="XP_038052764.1"/>
    <property type="gene ID" value="LOC119725431"/>
</dbReference>
<dbReference type="PANTHER" id="PTHR23282">
    <property type="entry name" value="APICAL ENDOSOMAL GLYCOPROTEIN PRECURSOR"/>
    <property type="match status" value="1"/>
</dbReference>
<feature type="compositionally biased region" description="Polar residues" evidence="3">
    <location>
        <begin position="683"/>
        <end position="692"/>
    </location>
</feature>
<dbReference type="SMART" id="SM00137">
    <property type="entry name" value="MAM"/>
    <property type="match status" value="3"/>
</dbReference>
<feature type="domain" description="EGF-like" evidence="6">
    <location>
        <begin position="838"/>
        <end position="878"/>
    </location>
</feature>
<dbReference type="Gene3D" id="2.10.25.10">
    <property type="entry name" value="Laminin"/>
    <property type="match status" value="1"/>
</dbReference>
<dbReference type="Pfam" id="PF00629">
    <property type="entry name" value="MAM"/>
    <property type="match status" value="3"/>
</dbReference>
<feature type="transmembrane region" description="Helical" evidence="4">
    <location>
        <begin position="887"/>
        <end position="914"/>
    </location>
</feature>
<evidence type="ECO:0000259" key="7">
    <source>
        <dbReference type="PROSITE" id="PS50060"/>
    </source>
</evidence>
<evidence type="ECO:0000256" key="2">
    <source>
        <dbReference type="PROSITE-ProRule" id="PRU00076"/>
    </source>
</evidence>
<reference evidence="8" key="1">
    <citation type="submission" date="2022-11" db="UniProtKB">
        <authorList>
            <consortium name="EnsemblMetazoa"/>
        </authorList>
    </citation>
    <scope>IDENTIFICATION</scope>
</reference>
<feature type="domain" description="MAM" evidence="7">
    <location>
        <begin position="220"/>
        <end position="381"/>
    </location>
</feature>
<sequence length="1018" mass="110909">MESNSRDFIIAVDDLEILAGFCPESDLSFNCTFQKHSCGWTQSEHDDFNWLLEQGPTVTDGTGPVTDHTTGAITGRYYYFQSRGLVSPQYAVLLSPRVNTAGNQSNSWCFSFWYNMYGEDIGEFEAIVTTNLTEPLGAPIYRLYQQQTSQDVWLQAMANIIDQTEDFYVGLVGRAGSPISNGDIGIDDVDIQPGLCPVDYSTYEFYSLLPDHCLQDNRPFNCSFEDGYCGWTQREGDGDNWLLGAGSTPSSETGPDVDHTLGDETGRYLYFKVSTRNAKPIIDSPVVEVDTEDGVDFCFSFWYSMYGRYIGVLQAYAYNSTMEVFGARGGQTGRRGWLHGLVDIGSVTSHVSFYFKATSNGGLHGDIAIDDINLRMGLCERDTNFNCTFEEGSLCGWVQSQNDDTNWLLEIGDTVTAGTGPESDHTTGSGSYLYLDGNFTSEGDTAVLLSPVVTHTGNAIFSFWYHMYGSGLGRLDVFKTPENGSLSEGDRLFTSGGGPGDPSWIQHEVLSEVTSSFRIALRAVRGPTGLSDIAIDDVGIALIEEETPTTEVTTIQLSTTDQRSVMATTEASTDQTSTAEATVEQSTTDQESGITTTEASINQTPTAEATIQQSTTDQEGGMATTDVSIDQASTRPESTVGVSATRQLIEQTTGSPIDTTSQASPSTDPLVDQLATTGLPGQLPTTSTNDGLSTAGAPLGELSTLRVTSASGGLVQFGTQLLVLELCGQPAVFSDQLRDSTSQLFRERAVCVRNAVIAALRRSPRTSNVVDYEVISFRDGSLLVNGVARFPLDSVIESETLREVLHSDATANNGQIDNSLTIDQSGTVVTVMLNMFAPTEVCPAYHCQNGGVCTQFGSFPDYVYTCECTDGYSGTNCEETDGLVNGGIIAIASTVGAILLCSIVVAMCMCFIMANRSESLYDVQRRKRLAQQDMDHARQRYRYGVRNWTRPAIMPRTVLAMDDGSMDDARAFYGAYDYSTNYRREDGFSGPPSTSPYMIPGPALMRQMDQEMRDDFFY</sequence>
<dbReference type="InterPro" id="IPR000998">
    <property type="entry name" value="MAM_dom"/>
</dbReference>
<keyword evidence="9" id="KW-1185">Reference proteome</keyword>
<keyword evidence="4" id="KW-0472">Membrane</keyword>
<dbReference type="CDD" id="cd00054">
    <property type="entry name" value="EGF_CA"/>
    <property type="match status" value="1"/>
</dbReference>
<name>A0A913ZN23_PATMI</name>
<dbReference type="Proteomes" id="UP000887568">
    <property type="component" value="Unplaced"/>
</dbReference>
<dbReference type="GO" id="GO:0016020">
    <property type="term" value="C:membrane"/>
    <property type="evidence" value="ECO:0007669"/>
    <property type="project" value="InterPro"/>
</dbReference>
<feature type="disulfide bond" evidence="2">
    <location>
        <begin position="868"/>
        <end position="877"/>
    </location>
</feature>
<dbReference type="PROSITE" id="PS00022">
    <property type="entry name" value="EGF_1"/>
    <property type="match status" value="1"/>
</dbReference>
<dbReference type="CDD" id="cd06263">
    <property type="entry name" value="MAM"/>
    <property type="match status" value="3"/>
</dbReference>
<dbReference type="SUPFAM" id="SSF49899">
    <property type="entry name" value="Concanavalin A-like lectins/glucanases"/>
    <property type="match status" value="3"/>
</dbReference>
<dbReference type="PROSITE" id="PS01186">
    <property type="entry name" value="EGF_2"/>
    <property type="match status" value="1"/>
</dbReference>
<evidence type="ECO:0000259" key="6">
    <source>
        <dbReference type="PROSITE" id="PS50026"/>
    </source>
</evidence>
<dbReference type="InterPro" id="IPR000082">
    <property type="entry name" value="SEA_dom"/>
</dbReference>
<dbReference type="GeneID" id="119725431"/>
<evidence type="ECO:0000259" key="5">
    <source>
        <dbReference type="PROSITE" id="PS50024"/>
    </source>
</evidence>
<feature type="compositionally biased region" description="Polar residues" evidence="3">
    <location>
        <begin position="625"/>
        <end position="667"/>
    </location>
</feature>
<dbReference type="OrthoDB" id="412155at2759"/>
<evidence type="ECO:0000313" key="8">
    <source>
        <dbReference type="EnsemblMetazoa" id="XP_038052764.1"/>
    </source>
</evidence>
<feature type="region of interest" description="Disordered" evidence="3">
    <location>
        <begin position="560"/>
        <end position="695"/>
    </location>
</feature>
<evidence type="ECO:0000256" key="1">
    <source>
        <dbReference type="ARBA" id="ARBA00023157"/>
    </source>
</evidence>
<evidence type="ECO:0000256" key="3">
    <source>
        <dbReference type="SAM" id="MobiDB-lite"/>
    </source>
</evidence>
<feature type="domain" description="SEA" evidence="5">
    <location>
        <begin position="715"/>
        <end position="834"/>
    </location>
</feature>
<keyword evidence="4" id="KW-1133">Transmembrane helix</keyword>
<dbReference type="InterPro" id="IPR036364">
    <property type="entry name" value="SEA_dom_sf"/>
</dbReference>
<organism evidence="8 9">
    <name type="scientific">Patiria miniata</name>
    <name type="common">Bat star</name>
    <name type="synonym">Asterina miniata</name>
    <dbReference type="NCBI Taxonomy" id="46514"/>
    <lineage>
        <taxon>Eukaryota</taxon>
        <taxon>Metazoa</taxon>
        <taxon>Echinodermata</taxon>
        <taxon>Eleutherozoa</taxon>
        <taxon>Asterozoa</taxon>
        <taxon>Asteroidea</taxon>
        <taxon>Valvatacea</taxon>
        <taxon>Valvatida</taxon>
        <taxon>Asterinidae</taxon>
        <taxon>Patiria</taxon>
    </lineage>
</organism>
<dbReference type="InterPro" id="IPR000742">
    <property type="entry name" value="EGF"/>
</dbReference>